<feature type="transmembrane region" description="Helical" evidence="12">
    <location>
        <begin position="1215"/>
        <end position="1236"/>
    </location>
</feature>
<dbReference type="Gene3D" id="1.20.1560.10">
    <property type="entry name" value="ABC transporter type 1, transmembrane domain"/>
    <property type="match status" value="3"/>
</dbReference>
<protein>
    <submittedName>
        <fullName evidence="15">ATP-dependent bile acid permease</fullName>
    </submittedName>
</protein>
<feature type="domain" description="ABC transmembrane type-1" evidence="14">
    <location>
        <begin position="934"/>
        <end position="1244"/>
    </location>
</feature>
<feature type="compositionally biased region" description="Basic and acidic residues" evidence="11">
    <location>
        <begin position="362"/>
        <end position="382"/>
    </location>
</feature>
<keyword evidence="10" id="KW-0325">Glycoprotein</keyword>
<dbReference type="Pfam" id="PF00664">
    <property type="entry name" value="ABC_membrane"/>
    <property type="match status" value="3"/>
</dbReference>
<evidence type="ECO:0000259" key="13">
    <source>
        <dbReference type="PROSITE" id="PS50893"/>
    </source>
</evidence>
<feature type="transmembrane region" description="Helical" evidence="12">
    <location>
        <begin position="1576"/>
        <end position="1599"/>
    </location>
</feature>
<evidence type="ECO:0000256" key="1">
    <source>
        <dbReference type="ARBA" id="ARBA00004141"/>
    </source>
</evidence>
<feature type="transmembrane region" description="Helical" evidence="12">
    <location>
        <begin position="1734"/>
        <end position="1765"/>
    </location>
</feature>
<dbReference type="Proteomes" id="UP000016929">
    <property type="component" value="Unassembled WGS sequence"/>
</dbReference>
<dbReference type="InterPro" id="IPR036640">
    <property type="entry name" value="ABC1_TM_sf"/>
</dbReference>
<evidence type="ECO:0000256" key="7">
    <source>
        <dbReference type="ARBA" id="ARBA00022840"/>
    </source>
</evidence>
<accession>N1R892</accession>
<dbReference type="PANTHER" id="PTHR24223">
    <property type="entry name" value="ATP-BINDING CASSETTE SUB-FAMILY C"/>
    <property type="match status" value="1"/>
</dbReference>
<dbReference type="InterPro" id="IPR011527">
    <property type="entry name" value="ABC1_TM_dom"/>
</dbReference>
<feature type="transmembrane region" description="Helical" evidence="12">
    <location>
        <begin position="332"/>
        <end position="351"/>
    </location>
</feature>
<sequence length="2192" mass="242978">MGVPNNIDVILTGTGLVVVALATTPALATAVTQLRKRTARDNFYEDADGKSTPESLAAFSNRLPKVFILALSAVGLGTSIAISVLQSLSQSDSLLLKNWLIAGAWALILLHAISLSAHHAPVKVHDLGLWLFGSSLIVATITVPQLIKETQVFTRDNTVALVLRAVNVGAVVFLCLFSVLLPRRPDVFFKGQKVDDQWTVSAFSRYTWSWVDPLLSFAVKKNDLDASDVPHVDRTLRAADLKEDWLASKPQGSLFRSLFWAYKGSFMVQLSLTVFRNILALLPFWTMLRVINILEQRDVGLSGASNLELWILIFAMAGFNLLDAWVEGWVFWYSFASIALPIRSQLSTLIFEKSLRRKNVKSADKSKESDEPQDQAEDKKNEEDADDGSSVLKSRQAIVNLVGVDALRISNFTGFQFLIINSVFKLLFFSFFLVRLIGWIPFTAGLVAWGLTLPANTYFSRELLSRSDKLMKLRDEKLAVVNEALLGMRQIKFAALESRWEKRILAMRERELKTLWGLFVVDTGLFGCWVVSPILLAATSLAVYAVMNGQLLPSVAFVSIGIFKALEVSLGVLPELITMGVDTFVSLKRIQTYLNGPEMKNTLSEGTDVAFEDASIAWPEDDETPDEDRFILRSLNIRFPAGELSVISGKTGTGKSLLLSAILGETDVLEGSVYVPNTIAPEEPNLGDWIIPGSIAYVGQTPWLESASLRDNILFGLPFVEERYNQVVDVCALKKDLQILTDGDKTELGANGINLSGGQKWRVTLARAIYSRADILVMDDVFSAVDAHVGRHIFEKCVTGDICKGRTRILVTHHVALVQSKAKYIVELGEGVALHAGLISDFIKDGTLEEIRQHEETVQQASEDETTDSSTAVNSEEASITDPAENNENNALHKVPSKNAKQFIQEEVRERGVVKKHVYLTYLQDSGGVVLWSICALVFLGYEVGILGRAWWLRIWTGDVDESISAGSIQQQHGHASVFSLQHFPYTSAPEFRASETHYDLKYYLWIYIAISSATAIVGTFRFFWAYFLAIKASRSLFEKMLFTVLHTPLRWLDTVPVGRILNRFSSDFNIIDNRITMDWTQFISNLLSLVGVCVAAFFASGIVIPLAIVLLGLGILLGNRYLYGARPLKRLESNCKSPVFELFNAALAGVSTIRGYKKTQVYIDRMYEKLDSWSIITSYMWLVNRWMGLRMGLIGTLFSTIVGIIVIVSPSMDAALAGFTLSFAMDFAESILWTIRNYAGMELNMNSTERVVEYTELETESLEGDKPSAAWPTSGTMEIKDLEVSYAPDLPPVLRGISFDVKNNERVGVVGRTGAGKSSLTLALFRFLEARSGSVTIDGLDISKIDLHSLRSRLAIIPQDPVLFSGTIRSNLDPFEDNTDDELRESLGRVHLVDSQPVTPTNEPASAATSTLAAKNTNIFRDLSSPISDAVDAHVGRHIFEKCVTGDICKGRTRILVTHHVALVQSKAKYIVELGEGVALHAGLISDFIKDGTLEEIRQHEETVQQASEDETTDSSTAVNSEEASITDPAENNENNALHKVPSKNAKQFIQEEVRERGVVKKHVYLTYLQDSGGVVLWSICALVFLGYEVGILGRAWWLRIWTGDVDESISAGSIQQQHGHASVFSLQHFPYTSAPEFRASETHYDLKYYLWIYIAISSATAIVGTFRFFWAYFLAIKASRSLFEKMLFTVLHTPLRWLDTVPVGRILNRFSSDFNIIDNRITMDWTQFISNLLSLVGVCVAAFFASGIVIPLAIVLLGLGILLGNRYLYGARPLKRLESNCKSPVFELFNAALAGVSTIRGYKKTQVYIDRMYEKLDSWSIITSYMWLVNRWMGLRMGLIGTLFSTIVGIIVIVSPSMDAALAGFTLSFAMDFAESILWTIRNYAGMELNMNSTERVVEYTELETESLEGDKPSAAWPTSGTMEIKDLEVSYAPDLPPVLRGISFDVKNNERVGVVGRTGAGKSSLTLALFRFLEARSGSVTIDGLDISKIDLHSLRSRLAIIPQDPVLFSGTIRSNLDPFEDNTDDELRESLGRVHLVDSQPVTPTNEPASAATSTLAAKNTNIFRDLSSPISESGGNLSQGQRQLLCLARAIVARPKIMVLDEATSAVDMATDALIQRSIREEFTDSTLIVIAHRLSTIADFDRILVLSDGQVAEFGTPKELWQQEGVFRDMCESSGEKEKLKQTIFG</sequence>
<feature type="transmembrane region" description="Helical" evidence="12">
    <location>
        <begin position="129"/>
        <end position="147"/>
    </location>
</feature>
<keyword evidence="16" id="KW-1185">Reference proteome</keyword>
<dbReference type="PANTHER" id="PTHR24223:SF456">
    <property type="entry name" value="MULTIDRUG RESISTANCE-ASSOCIATED PROTEIN LETHAL(2)03659"/>
    <property type="match status" value="1"/>
</dbReference>
<dbReference type="EMBL" id="KB726996">
    <property type="protein sequence ID" value="EMT61404.1"/>
    <property type="molecule type" value="Genomic_DNA"/>
</dbReference>
<name>N1R892_FUSC4</name>
<feature type="transmembrane region" description="Helical" evidence="12">
    <location>
        <begin position="1836"/>
        <end position="1856"/>
    </location>
</feature>
<feature type="domain" description="ABC transporter" evidence="13">
    <location>
        <begin position="1280"/>
        <end position="1502"/>
    </location>
</feature>
<dbReference type="FunFam" id="3.40.50.300:FF:003838">
    <property type="entry name" value="ATP-dependent bile acid permease, putative"/>
    <property type="match status" value="1"/>
</dbReference>
<dbReference type="GO" id="GO:0140359">
    <property type="term" value="F:ABC-type transporter activity"/>
    <property type="evidence" value="ECO:0007669"/>
    <property type="project" value="InterPro"/>
</dbReference>
<feature type="transmembrane region" description="Helical" evidence="12">
    <location>
        <begin position="929"/>
        <end position="952"/>
    </location>
</feature>
<dbReference type="Gene3D" id="3.40.50.300">
    <property type="entry name" value="P-loop containing nucleotide triphosphate hydrolases"/>
    <property type="match status" value="4"/>
</dbReference>
<evidence type="ECO:0000256" key="12">
    <source>
        <dbReference type="SAM" id="Phobius"/>
    </source>
</evidence>
<evidence type="ECO:0000256" key="10">
    <source>
        <dbReference type="ARBA" id="ARBA00023180"/>
    </source>
</evidence>
<dbReference type="CDD" id="cd03244">
    <property type="entry name" value="ABCC_MRP_domain2"/>
    <property type="match status" value="1"/>
</dbReference>
<feature type="domain" description="ABC transmembrane type-1" evidence="14">
    <location>
        <begin position="270"/>
        <end position="582"/>
    </location>
</feature>
<feature type="region of interest" description="Disordered" evidence="11">
    <location>
        <begin position="855"/>
        <end position="896"/>
    </location>
</feature>
<keyword evidence="9 12" id="KW-0472">Membrane</keyword>
<evidence type="ECO:0000256" key="2">
    <source>
        <dbReference type="ARBA" id="ARBA00009726"/>
    </source>
</evidence>
<dbReference type="SUPFAM" id="SSF52540">
    <property type="entry name" value="P-loop containing nucleoside triphosphate hydrolases"/>
    <property type="match status" value="3"/>
</dbReference>
<feature type="transmembrane region" description="Helical" evidence="12">
    <location>
        <begin position="266"/>
        <end position="288"/>
    </location>
</feature>
<feature type="compositionally biased region" description="Polar residues" evidence="11">
    <location>
        <begin position="1515"/>
        <end position="1537"/>
    </location>
</feature>
<feature type="transmembrane region" description="Helical" evidence="12">
    <location>
        <begin position="66"/>
        <end position="86"/>
    </location>
</feature>
<feature type="transmembrane region" description="Helical" evidence="12">
    <location>
        <begin position="98"/>
        <end position="117"/>
    </location>
</feature>
<proteinExistence type="inferred from homology"/>
<evidence type="ECO:0000313" key="15">
    <source>
        <dbReference type="EMBL" id="EMT61404.1"/>
    </source>
</evidence>
<dbReference type="PROSITE" id="PS50929">
    <property type="entry name" value="ABC_TM1F"/>
    <property type="match status" value="3"/>
</dbReference>
<feature type="transmembrane region" description="Helical" evidence="12">
    <location>
        <begin position="159"/>
        <end position="181"/>
    </location>
</feature>
<dbReference type="InterPro" id="IPR050173">
    <property type="entry name" value="ABC_transporter_C-like"/>
</dbReference>
<keyword evidence="3" id="KW-0813">Transport</keyword>
<keyword evidence="7" id="KW-0067">ATP-binding</keyword>
<dbReference type="FunFam" id="3.40.50.300:FF:000825">
    <property type="entry name" value="ABC bile acid transporter"/>
    <property type="match status" value="1"/>
</dbReference>
<keyword evidence="5" id="KW-0677">Repeat</keyword>
<dbReference type="PROSITE" id="PS00211">
    <property type="entry name" value="ABC_TRANSPORTER_1"/>
    <property type="match status" value="1"/>
</dbReference>
<feature type="compositionally biased region" description="Polar residues" evidence="11">
    <location>
        <begin position="868"/>
        <end position="890"/>
    </location>
</feature>
<feature type="transmembrane region" description="Helical" evidence="12">
    <location>
        <begin position="439"/>
        <end position="459"/>
    </location>
</feature>
<dbReference type="CDD" id="cd03250">
    <property type="entry name" value="ABCC_MRP_domain1"/>
    <property type="match status" value="1"/>
</dbReference>
<evidence type="ECO:0000259" key="14">
    <source>
        <dbReference type="PROSITE" id="PS50929"/>
    </source>
</evidence>
<evidence type="ECO:0000256" key="8">
    <source>
        <dbReference type="ARBA" id="ARBA00022989"/>
    </source>
</evidence>
<evidence type="ECO:0000256" key="4">
    <source>
        <dbReference type="ARBA" id="ARBA00022692"/>
    </source>
</evidence>
<feature type="region of interest" description="Disordered" evidence="11">
    <location>
        <begin position="362"/>
        <end position="389"/>
    </location>
</feature>
<evidence type="ECO:0000256" key="5">
    <source>
        <dbReference type="ARBA" id="ARBA00022737"/>
    </source>
</evidence>
<feature type="region of interest" description="Disordered" evidence="11">
    <location>
        <begin position="1502"/>
        <end position="1543"/>
    </location>
</feature>
<evidence type="ECO:0000256" key="11">
    <source>
        <dbReference type="SAM" id="MobiDB-lite"/>
    </source>
</evidence>
<feature type="domain" description="ABC transporter" evidence="13">
    <location>
        <begin position="609"/>
        <end position="855"/>
    </location>
</feature>
<comment type="similarity">
    <text evidence="2">Belongs to the ABC transporter superfamily. ABCC family. Conjugate transporter (TC 3.A.1.208) subfamily.</text>
</comment>
<gene>
    <name evidence="15" type="ORF">FOC4_g10014461</name>
</gene>
<dbReference type="STRING" id="1229665.N1R892"/>
<keyword evidence="4 12" id="KW-0812">Transmembrane</keyword>
<dbReference type="InterPro" id="IPR027417">
    <property type="entry name" value="P-loop_NTPase"/>
</dbReference>
<evidence type="ECO:0000256" key="9">
    <source>
        <dbReference type="ARBA" id="ARBA00023136"/>
    </source>
</evidence>
<dbReference type="OrthoDB" id="6500128at2759"/>
<keyword evidence="8 12" id="KW-1133">Transmembrane helix</keyword>
<dbReference type="HOGENOM" id="CLU_000604_27_6_1"/>
<evidence type="ECO:0000313" key="16">
    <source>
        <dbReference type="Proteomes" id="UP000016929"/>
    </source>
</evidence>
<feature type="transmembrane region" description="Helical" evidence="12">
    <location>
        <begin position="1005"/>
        <end position="1031"/>
    </location>
</feature>
<organism evidence="15 16">
    <name type="scientific">Fusarium oxysporum f. sp. cubense (strain race 4)</name>
    <name type="common">Panama disease fungus</name>
    <dbReference type="NCBI Taxonomy" id="2502994"/>
    <lineage>
        <taxon>Eukaryota</taxon>
        <taxon>Fungi</taxon>
        <taxon>Dikarya</taxon>
        <taxon>Ascomycota</taxon>
        <taxon>Pezizomycotina</taxon>
        <taxon>Sordariomycetes</taxon>
        <taxon>Hypocreomycetidae</taxon>
        <taxon>Hypocreales</taxon>
        <taxon>Nectriaceae</taxon>
        <taxon>Fusarium</taxon>
        <taxon>Fusarium oxysporum species complex</taxon>
    </lineage>
</organism>
<dbReference type="InterPro" id="IPR003439">
    <property type="entry name" value="ABC_transporter-like_ATP-bd"/>
</dbReference>
<feature type="domain" description="ABC transporter" evidence="13">
    <location>
        <begin position="1927"/>
        <end position="2179"/>
    </location>
</feature>
<dbReference type="GO" id="GO:0005524">
    <property type="term" value="F:ATP binding"/>
    <property type="evidence" value="ECO:0007669"/>
    <property type="project" value="UniProtKB-KW"/>
</dbReference>
<keyword evidence="6" id="KW-0547">Nucleotide-binding</keyword>
<comment type="subcellular location">
    <subcellularLocation>
        <location evidence="1">Membrane</location>
        <topology evidence="1">Multi-pass membrane protein</topology>
    </subcellularLocation>
</comment>
<evidence type="ECO:0000256" key="6">
    <source>
        <dbReference type="ARBA" id="ARBA00022741"/>
    </source>
</evidence>
<dbReference type="InterPro" id="IPR017871">
    <property type="entry name" value="ABC_transporter-like_CS"/>
</dbReference>
<feature type="domain" description="ABC transmembrane type-1" evidence="14">
    <location>
        <begin position="1581"/>
        <end position="1891"/>
    </location>
</feature>
<feature type="transmembrane region" description="Helical" evidence="12">
    <location>
        <begin position="1652"/>
        <end position="1678"/>
    </location>
</feature>
<evidence type="ECO:0000256" key="3">
    <source>
        <dbReference type="ARBA" id="ARBA00022448"/>
    </source>
</evidence>
<dbReference type="Pfam" id="PF00005">
    <property type="entry name" value="ABC_tran"/>
    <property type="match status" value="3"/>
</dbReference>
<feature type="transmembrane region" description="Helical" evidence="12">
    <location>
        <begin position="1189"/>
        <end position="1209"/>
    </location>
</feature>
<reference evidence="16" key="1">
    <citation type="submission" date="2012-09" db="EMBL/GenBank/DDBJ databases">
        <title>Genome sequencing and comparative transcriptomics of race 1 and race 4 of banana pathogen: Fusarium oxysporum f. sp. cubense.</title>
        <authorList>
            <person name="Fang X."/>
            <person name="Huang J."/>
        </authorList>
    </citation>
    <scope>NUCLEOTIDE SEQUENCE [LARGE SCALE GENOMIC DNA]</scope>
    <source>
        <strain evidence="16">race 4</strain>
    </source>
</reference>
<dbReference type="FunFam" id="3.40.50.300:FF:000610">
    <property type="entry name" value="Multidrug resistance-associated ABC transporter"/>
    <property type="match status" value="1"/>
</dbReference>
<dbReference type="SUPFAM" id="SSF90123">
    <property type="entry name" value="ABC transporter transmembrane region"/>
    <property type="match status" value="3"/>
</dbReference>
<dbReference type="GO" id="GO:0016020">
    <property type="term" value="C:membrane"/>
    <property type="evidence" value="ECO:0007669"/>
    <property type="project" value="UniProtKB-SubCell"/>
</dbReference>
<dbReference type="InterPro" id="IPR003593">
    <property type="entry name" value="AAA+_ATPase"/>
</dbReference>
<dbReference type="CDD" id="cd18604">
    <property type="entry name" value="ABC_6TM_VMR1_D2_like"/>
    <property type="match status" value="2"/>
</dbReference>
<feature type="transmembrane region" description="Helical" evidence="12">
    <location>
        <begin position="1087"/>
        <end position="1118"/>
    </location>
</feature>
<dbReference type="CDD" id="cd18596">
    <property type="entry name" value="ABC_6TM_VMR1_D1_like"/>
    <property type="match status" value="1"/>
</dbReference>
<reference evidence="16" key="2">
    <citation type="journal article" date="2014" name="PLoS ONE">
        <title>Genome and Transcriptome Analysis of the Fungal Pathogen Fusarium oxysporum f. sp. cubense Causing Banana Vascular Wilt Disease.</title>
        <authorList>
            <person name="Guo L."/>
            <person name="Han L."/>
            <person name="Yang L."/>
            <person name="Zeng H."/>
            <person name="Fan D."/>
            <person name="Zhu Y."/>
            <person name="Feng Y."/>
            <person name="Wang G."/>
            <person name="Peng C."/>
            <person name="Jiang X."/>
            <person name="Zhou D."/>
            <person name="Ni P."/>
            <person name="Liang C."/>
            <person name="Liu L."/>
            <person name="Wang J."/>
            <person name="Mao C."/>
            <person name="Fang X."/>
            <person name="Peng M."/>
            <person name="Huang J."/>
        </authorList>
    </citation>
    <scope>NUCLEOTIDE SEQUENCE [LARGE SCALE GENOMIC DNA]</scope>
    <source>
        <strain evidence="16">race 4</strain>
    </source>
</reference>
<dbReference type="PROSITE" id="PS50893">
    <property type="entry name" value="ABC_TRANSPORTER_2"/>
    <property type="match status" value="3"/>
</dbReference>
<dbReference type="GO" id="GO:0016887">
    <property type="term" value="F:ATP hydrolysis activity"/>
    <property type="evidence" value="ECO:0007669"/>
    <property type="project" value="InterPro"/>
</dbReference>
<feature type="transmembrane region" description="Helical" evidence="12">
    <location>
        <begin position="541"/>
        <end position="563"/>
    </location>
</feature>
<feature type="transmembrane region" description="Helical" evidence="12">
    <location>
        <begin position="415"/>
        <end position="433"/>
    </location>
</feature>
<feature type="transmembrane region" description="Helical" evidence="12">
    <location>
        <begin position="515"/>
        <end position="535"/>
    </location>
</feature>
<dbReference type="SMART" id="SM00382">
    <property type="entry name" value="AAA"/>
    <property type="match status" value="3"/>
</dbReference>